<accession>A0ABW5IVJ6</accession>
<gene>
    <name evidence="2" type="ORF">ACFSTG_06170</name>
</gene>
<keyword evidence="1" id="KW-1133">Transmembrane helix</keyword>
<protein>
    <submittedName>
        <fullName evidence="2">Uncharacterized protein</fullName>
    </submittedName>
</protein>
<name>A0ABW5IVJ6_9FLAO</name>
<organism evidence="2 3">
    <name type="scientific">Salinimicrobium flavum</name>
    <dbReference type="NCBI Taxonomy" id="1737065"/>
    <lineage>
        <taxon>Bacteria</taxon>
        <taxon>Pseudomonadati</taxon>
        <taxon>Bacteroidota</taxon>
        <taxon>Flavobacteriia</taxon>
        <taxon>Flavobacteriales</taxon>
        <taxon>Flavobacteriaceae</taxon>
        <taxon>Salinimicrobium</taxon>
    </lineage>
</organism>
<keyword evidence="1" id="KW-0812">Transmembrane</keyword>
<evidence type="ECO:0000313" key="3">
    <source>
        <dbReference type="Proteomes" id="UP001597468"/>
    </source>
</evidence>
<keyword evidence="1" id="KW-0472">Membrane</keyword>
<sequence length="50" mass="5766">MDSRKRERNLKTRGSQKSGFHHLKWPAIILGVLILALVILLDHCSRTDQI</sequence>
<keyword evidence="3" id="KW-1185">Reference proteome</keyword>
<evidence type="ECO:0000256" key="1">
    <source>
        <dbReference type="SAM" id="Phobius"/>
    </source>
</evidence>
<feature type="transmembrane region" description="Helical" evidence="1">
    <location>
        <begin position="21"/>
        <end position="41"/>
    </location>
</feature>
<dbReference type="Proteomes" id="UP001597468">
    <property type="component" value="Unassembled WGS sequence"/>
</dbReference>
<comment type="caution">
    <text evidence="2">The sequence shown here is derived from an EMBL/GenBank/DDBJ whole genome shotgun (WGS) entry which is preliminary data.</text>
</comment>
<dbReference type="EMBL" id="JBHULT010000006">
    <property type="protein sequence ID" value="MFD2517471.1"/>
    <property type="molecule type" value="Genomic_DNA"/>
</dbReference>
<evidence type="ECO:0000313" key="2">
    <source>
        <dbReference type="EMBL" id="MFD2517471.1"/>
    </source>
</evidence>
<dbReference type="RefSeq" id="WP_380749706.1">
    <property type="nucleotide sequence ID" value="NZ_JBHULT010000006.1"/>
</dbReference>
<reference evidence="3" key="1">
    <citation type="journal article" date="2019" name="Int. J. Syst. Evol. Microbiol.">
        <title>The Global Catalogue of Microorganisms (GCM) 10K type strain sequencing project: providing services to taxonomists for standard genome sequencing and annotation.</title>
        <authorList>
            <consortium name="The Broad Institute Genomics Platform"/>
            <consortium name="The Broad Institute Genome Sequencing Center for Infectious Disease"/>
            <person name="Wu L."/>
            <person name="Ma J."/>
        </authorList>
    </citation>
    <scope>NUCLEOTIDE SEQUENCE [LARGE SCALE GENOMIC DNA]</scope>
    <source>
        <strain evidence="3">KCTC 42585</strain>
    </source>
</reference>
<proteinExistence type="predicted"/>